<protein>
    <submittedName>
        <fullName evidence="1">DUF6227 family protein</fullName>
    </submittedName>
</protein>
<dbReference type="InterPro" id="IPR046195">
    <property type="entry name" value="DUF6227"/>
</dbReference>
<sequence>MDNTRSGGDALEPYDDDPASHLDRLLARARNAADLDQTLLRRLRTALMHCVDLHSMRFCKGPTRTRGHRTVKHVFLLADGSSETLWEIEDDTGTDGEVVRELHTAQESVEARLRERFGDSVFPEFDFGKERLIAEVHFDVGRDGPRGEAGLADARHEYAQDNSADHAWRVLRRAENGDRPGEPVRQRLRSAVAHETTLVTMRHTRVEGVIAEWALYEHAFLLADGGKLSLWELEHTITPGGHPICEVYLDEMAARVSADRREAR</sequence>
<dbReference type="Proteomes" id="UP001220022">
    <property type="component" value="Unassembled WGS sequence"/>
</dbReference>
<evidence type="ECO:0000313" key="2">
    <source>
        <dbReference type="Proteomes" id="UP001220022"/>
    </source>
</evidence>
<dbReference type="Pfam" id="PF19738">
    <property type="entry name" value="DUF6227"/>
    <property type="match status" value="1"/>
</dbReference>
<gene>
    <name evidence="1" type="ORF">P2L57_36230</name>
</gene>
<accession>A0ABT5ZBB5</accession>
<keyword evidence="2" id="KW-1185">Reference proteome</keyword>
<dbReference type="EMBL" id="JARHTQ010000044">
    <property type="protein sequence ID" value="MDF2260973.1"/>
    <property type="molecule type" value="Genomic_DNA"/>
</dbReference>
<organism evidence="1 2">
    <name type="scientific">Streptantibioticus ferralitis</name>
    <dbReference type="NCBI Taxonomy" id="236510"/>
    <lineage>
        <taxon>Bacteria</taxon>
        <taxon>Bacillati</taxon>
        <taxon>Actinomycetota</taxon>
        <taxon>Actinomycetes</taxon>
        <taxon>Kitasatosporales</taxon>
        <taxon>Streptomycetaceae</taxon>
        <taxon>Streptantibioticus</taxon>
    </lineage>
</organism>
<proteinExistence type="predicted"/>
<dbReference type="RefSeq" id="WP_275822108.1">
    <property type="nucleotide sequence ID" value="NZ_BAAANM010000027.1"/>
</dbReference>
<name>A0ABT5ZBB5_9ACTN</name>
<reference evidence="1 2" key="1">
    <citation type="submission" date="2023-03" db="EMBL/GenBank/DDBJ databases">
        <title>Draft genome sequence of type strain Streptomyces ferralitis JCM 14344.</title>
        <authorList>
            <person name="Klaysubun C."/>
            <person name="Duangmal K."/>
        </authorList>
    </citation>
    <scope>NUCLEOTIDE SEQUENCE [LARGE SCALE GENOMIC DNA]</scope>
    <source>
        <strain evidence="1 2">JCM 14344</strain>
    </source>
</reference>
<comment type="caution">
    <text evidence="1">The sequence shown here is derived from an EMBL/GenBank/DDBJ whole genome shotgun (WGS) entry which is preliminary data.</text>
</comment>
<evidence type="ECO:0000313" key="1">
    <source>
        <dbReference type="EMBL" id="MDF2260973.1"/>
    </source>
</evidence>